<dbReference type="RefSeq" id="WP_353548093.1">
    <property type="nucleotide sequence ID" value="NZ_JAGKSB010000028.1"/>
</dbReference>
<evidence type="ECO:0000313" key="5">
    <source>
        <dbReference type="EMBL" id="MBP3944580.1"/>
    </source>
</evidence>
<feature type="domain" description="Carbohydrate kinase PfkB" evidence="4">
    <location>
        <begin position="5"/>
        <end position="211"/>
    </location>
</feature>
<dbReference type="AlphaFoldDB" id="A0A8T4HBU2"/>
<sequence>MTAKPKIAAFGELLIRIQATANNLINGESLIYPGGSEANVLYALAQYGHATRYISAAPDNQLTKEILTLFHNVGTDTSHVILGGDRLGSYYLLSANGLSNGEVIYDRKYSSFSELKTGSIDWGAYLKDCTWLHWSALTPALSEELALLMEECLQQAKKMKIHISVDLNYRSKLWQYGKTPLQVMPDLVQYCDVIMGNIWAANKMLGTSISDDLTRATPPTDYFHFAKQVAKEIFDQYPTCKHIANTFRFMDTANHNLLYGSYHNRQYAALSDILETHEIIDRIGSGDAFMAGLIHALQFSEDPETIIQTALQFGFDKLFVAGDFLKKR</sequence>
<dbReference type="GO" id="GO:0016301">
    <property type="term" value="F:kinase activity"/>
    <property type="evidence" value="ECO:0007669"/>
    <property type="project" value="UniProtKB-KW"/>
</dbReference>
<comment type="caution">
    <text evidence="5">The sequence shown here is derived from an EMBL/GenBank/DDBJ whole genome shotgun (WGS) entry which is preliminary data.</text>
</comment>
<protein>
    <submittedName>
        <fullName evidence="5">Sugar kinase</fullName>
    </submittedName>
</protein>
<accession>A0A8T4HBU2</accession>
<name>A0A8T4HBU2_9SPHI</name>
<dbReference type="InterPro" id="IPR029056">
    <property type="entry name" value="Ribokinase-like"/>
</dbReference>
<dbReference type="InterPro" id="IPR052700">
    <property type="entry name" value="Carb_kinase_PfkB-like"/>
</dbReference>
<proteinExistence type="inferred from homology"/>
<evidence type="ECO:0000256" key="3">
    <source>
        <dbReference type="ARBA" id="ARBA00022777"/>
    </source>
</evidence>
<organism evidence="5 6">
    <name type="scientific">Rhinopithecimicrobium faecis</name>
    <dbReference type="NCBI Taxonomy" id="2820698"/>
    <lineage>
        <taxon>Bacteria</taxon>
        <taxon>Pseudomonadati</taxon>
        <taxon>Bacteroidota</taxon>
        <taxon>Sphingobacteriia</taxon>
        <taxon>Sphingobacteriales</taxon>
        <taxon>Sphingobacteriaceae</taxon>
        <taxon>Rhinopithecimicrobium</taxon>
    </lineage>
</organism>
<dbReference type="Pfam" id="PF00294">
    <property type="entry name" value="PfkB"/>
    <property type="match status" value="1"/>
</dbReference>
<dbReference type="EMBL" id="JAGKSB010000028">
    <property type="protein sequence ID" value="MBP3944580.1"/>
    <property type="molecule type" value="Genomic_DNA"/>
</dbReference>
<dbReference type="SUPFAM" id="SSF53613">
    <property type="entry name" value="Ribokinase-like"/>
    <property type="match status" value="1"/>
</dbReference>
<dbReference type="Proteomes" id="UP000679691">
    <property type="component" value="Unassembled WGS sequence"/>
</dbReference>
<gene>
    <name evidence="5" type="ORF">J5U18_13660</name>
</gene>
<dbReference type="PANTHER" id="PTHR43320:SF2">
    <property type="entry name" value="2-DEHYDRO-3-DEOXYGLUCONOKINASE_2-DEHYDRO-3-DEOXYGALACTONOKINASE"/>
    <property type="match status" value="1"/>
</dbReference>
<comment type="similarity">
    <text evidence="1">Belongs to the carbohydrate kinase PfkB family.</text>
</comment>
<evidence type="ECO:0000256" key="2">
    <source>
        <dbReference type="ARBA" id="ARBA00022679"/>
    </source>
</evidence>
<dbReference type="PANTHER" id="PTHR43320">
    <property type="entry name" value="SUGAR KINASE"/>
    <property type="match status" value="1"/>
</dbReference>
<evidence type="ECO:0000256" key="1">
    <source>
        <dbReference type="ARBA" id="ARBA00010688"/>
    </source>
</evidence>
<evidence type="ECO:0000259" key="4">
    <source>
        <dbReference type="Pfam" id="PF00294"/>
    </source>
</evidence>
<reference evidence="5" key="1">
    <citation type="submission" date="2021-03" db="EMBL/GenBank/DDBJ databases">
        <authorList>
            <person name="Lu T."/>
            <person name="Wang Q."/>
            <person name="Han X."/>
        </authorList>
    </citation>
    <scope>NUCLEOTIDE SEQUENCE</scope>
    <source>
        <strain evidence="5">WQ 2009</strain>
    </source>
</reference>
<dbReference type="CDD" id="cd01166">
    <property type="entry name" value="KdgK"/>
    <property type="match status" value="1"/>
</dbReference>
<keyword evidence="2" id="KW-0808">Transferase</keyword>
<evidence type="ECO:0000313" key="6">
    <source>
        <dbReference type="Proteomes" id="UP000679691"/>
    </source>
</evidence>
<dbReference type="Gene3D" id="3.40.1190.20">
    <property type="match status" value="1"/>
</dbReference>
<keyword evidence="6" id="KW-1185">Reference proteome</keyword>
<keyword evidence="3 5" id="KW-0418">Kinase</keyword>
<dbReference type="InterPro" id="IPR011611">
    <property type="entry name" value="PfkB_dom"/>
</dbReference>